<comment type="caution">
    <text evidence="3">The sequence shown here is derived from an EMBL/GenBank/DDBJ whole genome shotgun (WGS) entry which is preliminary data.</text>
</comment>
<sequence>MSWTCPYCNHKNVVTERNRTTNRGHLDDDNVNGPLNLIWRSITCLNESCKQLTLEVFLRKADGESKLLNHWKLLPEGSVRPFPSYVPAPILGDYKEAVLIKDLSPKASATLARRCLQGMIRDVWGVKPARLVDEIKSIEDKIETGMWKAIDAVRSIGNIGAHMENDINVIVDVDPDEAELLIGLLELLIQEWYVERHDREERVKAITALADEKKALKKAK</sequence>
<dbReference type="RefSeq" id="WP_103677809.1">
    <property type="nucleotide sequence ID" value="NZ_PQGD01000002.1"/>
</dbReference>
<organism evidence="3 5">
    <name type="scientific">Superficieibacter electus</name>
    <dbReference type="NCBI Taxonomy" id="2022662"/>
    <lineage>
        <taxon>Bacteria</taxon>
        <taxon>Pseudomonadati</taxon>
        <taxon>Pseudomonadota</taxon>
        <taxon>Gammaproteobacteria</taxon>
        <taxon>Enterobacterales</taxon>
        <taxon>Enterobacteriaceae</taxon>
        <taxon>Superficieibacter</taxon>
    </lineage>
</organism>
<reference evidence="4 5" key="1">
    <citation type="submission" date="2018-01" db="EMBL/GenBank/DDBJ databases">
        <title>Superficieibacter electus gen. nov., sp. nov., an extended-spectrum beta-lactamase possessing member of the Enterobacteriaceae family, isolated from intensive care unit surfaces.</title>
        <authorList>
            <person name="Potter R.F."/>
            <person name="D'Souza A.W."/>
        </authorList>
    </citation>
    <scope>NUCLEOTIDE SEQUENCE [LARGE SCALE GENOMIC DNA]</scope>
    <source>
        <strain evidence="3 5">BP-1</strain>
        <strain evidence="2 4">BP-2</strain>
    </source>
</reference>
<evidence type="ECO:0000313" key="4">
    <source>
        <dbReference type="Proteomes" id="UP000237073"/>
    </source>
</evidence>
<name>A0A2P5GVF4_9ENTR</name>
<evidence type="ECO:0000313" key="2">
    <source>
        <dbReference type="EMBL" id="POP42339.1"/>
    </source>
</evidence>
<evidence type="ECO:0000259" key="1">
    <source>
        <dbReference type="Pfam" id="PF13643"/>
    </source>
</evidence>
<accession>A0A2P5GVF4</accession>
<dbReference type="EMBL" id="PQGD01000002">
    <property type="protein sequence ID" value="POP50527.1"/>
    <property type="molecule type" value="Genomic_DNA"/>
</dbReference>
<protein>
    <recommendedName>
        <fullName evidence="1">DUF4145 domain-containing protein</fullName>
    </recommendedName>
</protein>
<dbReference type="InterPro" id="IPR025285">
    <property type="entry name" value="DUF4145"/>
</dbReference>
<evidence type="ECO:0000313" key="3">
    <source>
        <dbReference type="EMBL" id="POP50527.1"/>
    </source>
</evidence>
<dbReference type="Pfam" id="PF13643">
    <property type="entry name" value="DUF4145"/>
    <property type="match status" value="1"/>
</dbReference>
<proteinExistence type="predicted"/>
<dbReference type="Proteomes" id="UP000247005">
    <property type="component" value="Unassembled WGS sequence"/>
</dbReference>
<gene>
    <name evidence="3" type="ORF">CHU32_03635</name>
    <name evidence="2" type="ORF">CHU33_19920</name>
</gene>
<feature type="domain" description="DUF4145" evidence="1">
    <location>
        <begin position="95"/>
        <end position="185"/>
    </location>
</feature>
<dbReference type="Proteomes" id="UP000237073">
    <property type="component" value="Unassembled WGS sequence"/>
</dbReference>
<dbReference type="EMBL" id="PQGE01000020">
    <property type="protein sequence ID" value="POP42339.1"/>
    <property type="molecule type" value="Genomic_DNA"/>
</dbReference>
<evidence type="ECO:0000313" key="5">
    <source>
        <dbReference type="Proteomes" id="UP000247005"/>
    </source>
</evidence>
<keyword evidence="4" id="KW-1185">Reference proteome</keyword>
<dbReference type="OrthoDB" id="9808624at2"/>
<dbReference type="AlphaFoldDB" id="A0A2P5GVF4"/>